<dbReference type="RefSeq" id="WP_132424475.1">
    <property type="nucleotide sequence ID" value="NZ_SMFZ01000001.1"/>
</dbReference>
<feature type="domain" description="SnoaL-like" evidence="1">
    <location>
        <begin position="17"/>
        <end position="132"/>
    </location>
</feature>
<keyword evidence="2" id="KW-0413">Isomerase</keyword>
<dbReference type="Pfam" id="PF12680">
    <property type="entry name" value="SnoaL_2"/>
    <property type="match status" value="1"/>
</dbReference>
<evidence type="ECO:0000313" key="2">
    <source>
        <dbReference type="EMBL" id="TCK26756.1"/>
    </source>
</evidence>
<proteinExistence type="predicted"/>
<dbReference type="OrthoDB" id="672913at2"/>
<organism evidence="2 3">
    <name type="scientific">Pseudonocardia endophytica</name>
    <dbReference type="NCBI Taxonomy" id="401976"/>
    <lineage>
        <taxon>Bacteria</taxon>
        <taxon>Bacillati</taxon>
        <taxon>Actinomycetota</taxon>
        <taxon>Actinomycetes</taxon>
        <taxon>Pseudonocardiales</taxon>
        <taxon>Pseudonocardiaceae</taxon>
        <taxon>Pseudonocardia</taxon>
    </lineage>
</organism>
<dbReference type="EMBL" id="SMFZ01000001">
    <property type="protein sequence ID" value="TCK26756.1"/>
    <property type="molecule type" value="Genomic_DNA"/>
</dbReference>
<evidence type="ECO:0000313" key="3">
    <source>
        <dbReference type="Proteomes" id="UP000295560"/>
    </source>
</evidence>
<evidence type="ECO:0000259" key="1">
    <source>
        <dbReference type="Pfam" id="PF12680"/>
    </source>
</evidence>
<protein>
    <submittedName>
        <fullName evidence="2">Ketosteroid isomerase-like protein</fullName>
    </submittedName>
</protein>
<dbReference type="InterPro" id="IPR037401">
    <property type="entry name" value="SnoaL-like"/>
</dbReference>
<dbReference type="InterPro" id="IPR032710">
    <property type="entry name" value="NTF2-like_dom_sf"/>
</dbReference>
<dbReference type="AlphaFoldDB" id="A0A4V2PJ15"/>
<dbReference type="Gene3D" id="3.10.450.50">
    <property type="match status" value="1"/>
</dbReference>
<comment type="caution">
    <text evidence="2">The sequence shown here is derived from an EMBL/GenBank/DDBJ whole genome shotgun (WGS) entry which is preliminary data.</text>
</comment>
<sequence length="157" mass="16919">MTLASQERTTSSTTAAVTAFFDAYRAQDVEGMVDCCSDGASFEYIPFEMWGRQRVTRGAGKVRTLGKPLWTGMIDAFPDLTNTVRSITADAAGNAAVQVVLSGTQSSAWGTIAGRGLSFSEPNLFVMRVDDSSLIESITCYWDCASVARQLGHLEVD</sequence>
<name>A0A4V2PJ15_PSEEN</name>
<keyword evidence="3" id="KW-1185">Reference proteome</keyword>
<dbReference type="GO" id="GO:0016853">
    <property type="term" value="F:isomerase activity"/>
    <property type="evidence" value="ECO:0007669"/>
    <property type="project" value="UniProtKB-KW"/>
</dbReference>
<dbReference type="SUPFAM" id="SSF54427">
    <property type="entry name" value="NTF2-like"/>
    <property type="match status" value="1"/>
</dbReference>
<gene>
    <name evidence="2" type="ORF">EV378_2601</name>
</gene>
<reference evidence="2 3" key="1">
    <citation type="submission" date="2019-03" db="EMBL/GenBank/DDBJ databases">
        <title>Sequencing the genomes of 1000 actinobacteria strains.</title>
        <authorList>
            <person name="Klenk H.-P."/>
        </authorList>
    </citation>
    <scope>NUCLEOTIDE SEQUENCE [LARGE SCALE GENOMIC DNA]</scope>
    <source>
        <strain evidence="2 3">DSM 44969</strain>
    </source>
</reference>
<dbReference type="Proteomes" id="UP000295560">
    <property type="component" value="Unassembled WGS sequence"/>
</dbReference>
<accession>A0A4V2PJ15</accession>